<evidence type="ECO:0000256" key="5">
    <source>
        <dbReference type="SAM" id="SignalP"/>
    </source>
</evidence>
<dbReference type="Proteomes" id="UP001205920">
    <property type="component" value="Unassembled WGS sequence"/>
</dbReference>
<evidence type="ECO:0000256" key="4">
    <source>
        <dbReference type="ARBA" id="ARBA00022807"/>
    </source>
</evidence>
<keyword evidence="2" id="KW-0645">Protease</keyword>
<protein>
    <submittedName>
        <fullName evidence="7">C40 family peptidase</fullName>
    </submittedName>
</protein>
<accession>A0AAW5HUL3</accession>
<dbReference type="SUPFAM" id="SSF54001">
    <property type="entry name" value="Cysteine proteinases"/>
    <property type="match status" value="1"/>
</dbReference>
<dbReference type="GO" id="GO:0008234">
    <property type="term" value="F:cysteine-type peptidase activity"/>
    <property type="evidence" value="ECO:0007669"/>
    <property type="project" value="UniProtKB-KW"/>
</dbReference>
<feature type="chain" id="PRO_5043924547" evidence="5">
    <location>
        <begin position="36"/>
        <end position="247"/>
    </location>
</feature>
<dbReference type="GO" id="GO:0006508">
    <property type="term" value="P:proteolysis"/>
    <property type="evidence" value="ECO:0007669"/>
    <property type="project" value="UniProtKB-KW"/>
</dbReference>
<dbReference type="PANTHER" id="PTHR47359:SF3">
    <property type="entry name" value="NLP_P60 DOMAIN-CONTAINING PROTEIN-RELATED"/>
    <property type="match status" value="1"/>
</dbReference>
<dbReference type="InterPro" id="IPR051794">
    <property type="entry name" value="PG_Endopeptidase_C40"/>
</dbReference>
<dbReference type="InterPro" id="IPR000064">
    <property type="entry name" value="NLP_P60_dom"/>
</dbReference>
<keyword evidence="3" id="KW-0378">Hydrolase</keyword>
<comment type="similarity">
    <text evidence="1">Belongs to the peptidase C40 family.</text>
</comment>
<evidence type="ECO:0000256" key="3">
    <source>
        <dbReference type="ARBA" id="ARBA00022801"/>
    </source>
</evidence>
<dbReference type="PROSITE" id="PS51935">
    <property type="entry name" value="NLPC_P60"/>
    <property type="match status" value="1"/>
</dbReference>
<keyword evidence="5" id="KW-0732">Signal</keyword>
<keyword evidence="4" id="KW-0788">Thiol protease</keyword>
<reference evidence="7 8" key="1">
    <citation type="submission" date="2021-01" db="EMBL/GenBank/DDBJ databases">
        <title>Identification and Characterization of Corynebacterium sp.</title>
        <authorList>
            <person name="Luo Q."/>
            <person name="Qu P."/>
            <person name="Chen Q."/>
        </authorList>
    </citation>
    <scope>NUCLEOTIDE SEQUENCE [LARGE SCALE GENOMIC DNA]</scope>
    <source>
        <strain evidence="7 8">MC-18</strain>
    </source>
</reference>
<evidence type="ECO:0000256" key="2">
    <source>
        <dbReference type="ARBA" id="ARBA00022670"/>
    </source>
</evidence>
<comment type="caution">
    <text evidence="7">The sequence shown here is derived from an EMBL/GenBank/DDBJ whole genome shotgun (WGS) entry which is preliminary data.</text>
</comment>
<dbReference type="PANTHER" id="PTHR47359">
    <property type="entry name" value="PEPTIDOGLYCAN DL-ENDOPEPTIDASE CWLO"/>
    <property type="match status" value="1"/>
</dbReference>
<evidence type="ECO:0000259" key="6">
    <source>
        <dbReference type="PROSITE" id="PS51935"/>
    </source>
</evidence>
<keyword evidence="8" id="KW-1185">Reference proteome</keyword>
<name>A0AAW5HUL3_9CORY</name>
<dbReference type="AlphaFoldDB" id="A0AAW5HUL3"/>
<dbReference type="Gene3D" id="3.90.1720.10">
    <property type="entry name" value="endopeptidase domain like (from Nostoc punctiforme)"/>
    <property type="match status" value="1"/>
</dbReference>
<organism evidence="7 8">
    <name type="scientific">Corynebacterium lipophilum</name>
    <dbReference type="NCBI Taxonomy" id="2804918"/>
    <lineage>
        <taxon>Bacteria</taxon>
        <taxon>Bacillati</taxon>
        <taxon>Actinomycetota</taxon>
        <taxon>Actinomycetes</taxon>
        <taxon>Mycobacteriales</taxon>
        <taxon>Corynebacteriaceae</taxon>
        <taxon>Corynebacterium</taxon>
    </lineage>
</organism>
<evidence type="ECO:0000313" key="8">
    <source>
        <dbReference type="Proteomes" id="UP001205920"/>
    </source>
</evidence>
<feature type="domain" description="NlpC/P60" evidence="6">
    <location>
        <begin position="133"/>
        <end position="247"/>
    </location>
</feature>
<dbReference type="EMBL" id="JAEUWV010000001">
    <property type="protein sequence ID" value="MCO6393386.1"/>
    <property type="molecule type" value="Genomic_DNA"/>
</dbReference>
<evidence type="ECO:0000313" key="7">
    <source>
        <dbReference type="EMBL" id="MCO6393386.1"/>
    </source>
</evidence>
<gene>
    <name evidence="7" type="ORF">JMN37_00080</name>
</gene>
<evidence type="ECO:0000256" key="1">
    <source>
        <dbReference type="ARBA" id="ARBA00007074"/>
    </source>
</evidence>
<dbReference type="InterPro" id="IPR038765">
    <property type="entry name" value="Papain-like_cys_pep_sf"/>
</dbReference>
<proteinExistence type="inferred from homology"/>
<feature type="signal peptide" evidence="5">
    <location>
        <begin position="1"/>
        <end position="35"/>
    </location>
</feature>
<dbReference type="RefSeq" id="WP_070362194.1">
    <property type="nucleotide sequence ID" value="NZ_JAEUWV010000001.1"/>
</dbReference>
<dbReference type="Pfam" id="PF00877">
    <property type="entry name" value="NLPC_P60"/>
    <property type="match status" value="1"/>
</dbReference>
<sequence>MAKHRRQAHSTARNVAVVTAAAAGASLLSPISAEAAEVRVPNSPVAVQVPGIENVPGIAAIPGIEAWIPSLAGQKSNADVPTAIAQVRAVPGVNNVPSFGAWLANVEAQFKAPVAKAYSANVAAPAVAPAPQVSAGQRLVDIARTKIGAAYVYGAAGPNVFDCSGFTSWVYAQAGKSIPRTSQAQAAAGTPVPLDQLQPGDIVAYYGGASHVGIYTGNGTIIDALNTNAPVAERPLHMMPVHSAVRF</sequence>